<gene>
    <name evidence="2" type="ORF">SAMN05443550_102314</name>
</gene>
<keyword evidence="3" id="KW-1185">Reference proteome</keyword>
<dbReference type="Gene3D" id="3.40.720.10">
    <property type="entry name" value="Alkaline Phosphatase, subunit A"/>
    <property type="match status" value="1"/>
</dbReference>
<accession>A0A1H3ZDC9</accession>
<name>A0A1H3ZDC9_9SPHI</name>
<feature type="chain" id="PRO_5011604428" evidence="1">
    <location>
        <begin position="24"/>
        <end position="420"/>
    </location>
</feature>
<dbReference type="RefSeq" id="WP_090555464.1">
    <property type="nucleotide sequence ID" value="NZ_FNRA01000002.1"/>
</dbReference>
<sequence length="420" mass="47722">MKKLLTCLVLLFSVLNISAQALKSDTVSHADHDRKNTEEQQKKPYVILISADGFRYDYAKKYHAEHLLKLSAKGLRAAAMIPSFPTVTFPNHYTLVTGMYPSHHGLVSNSYYSAEKNDSYSMSNKLQVRDGSWYGGTPLWVLAEQQHMIAASLFWVGSEAAIKGVRPTYYYTYTEKIKMPDRIQIVLNWLKLPEEKRPHFITFYLSEPDHSGHHFGPEAPETARAVKLVDSVVYQLTQAVKATGLPVSFIFVSDHGMTTVDTKNPIGTPKIIDRDKFKVIYSSTTLELYARDKADIQPMYAALRKSARDYKVYLKTEMPDRFHYGAKDDRMNRIGDILLIPDWPKVFSDKIPGIGHHGFDPLKVKDMQATFFAWGPAFKEGLKIPAFENVNVYPLVTTILGLTYTEQIDGKKEVLESILR</sequence>
<protein>
    <submittedName>
        <fullName evidence="2">Predicted pyrophosphatase or phosphodiesterase, AlkP superfamily</fullName>
    </submittedName>
</protein>
<organism evidence="2 3">
    <name type="scientific">Pedobacter hartonius</name>
    <dbReference type="NCBI Taxonomy" id="425514"/>
    <lineage>
        <taxon>Bacteria</taxon>
        <taxon>Pseudomonadati</taxon>
        <taxon>Bacteroidota</taxon>
        <taxon>Sphingobacteriia</taxon>
        <taxon>Sphingobacteriales</taxon>
        <taxon>Sphingobacteriaceae</taxon>
        <taxon>Pedobacter</taxon>
    </lineage>
</organism>
<keyword evidence="1" id="KW-0732">Signal</keyword>
<dbReference type="Pfam" id="PF01663">
    <property type="entry name" value="Phosphodiest"/>
    <property type="match status" value="1"/>
</dbReference>
<evidence type="ECO:0000256" key="1">
    <source>
        <dbReference type="SAM" id="SignalP"/>
    </source>
</evidence>
<dbReference type="Gene3D" id="3.30.1360.180">
    <property type="match status" value="1"/>
</dbReference>
<dbReference type="AlphaFoldDB" id="A0A1H3ZDC9"/>
<dbReference type="SUPFAM" id="SSF53649">
    <property type="entry name" value="Alkaline phosphatase-like"/>
    <property type="match status" value="1"/>
</dbReference>
<feature type="signal peptide" evidence="1">
    <location>
        <begin position="1"/>
        <end position="23"/>
    </location>
</feature>
<dbReference type="OrthoDB" id="9779418at2"/>
<dbReference type="CDD" id="cd16018">
    <property type="entry name" value="Enpp"/>
    <property type="match status" value="1"/>
</dbReference>
<proteinExistence type="predicted"/>
<dbReference type="InterPro" id="IPR017850">
    <property type="entry name" value="Alkaline_phosphatase_core_sf"/>
</dbReference>
<dbReference type="Proteomes" id="UP000198850">
    <property type="component" value="Unassembled WGS sequence"/>
</dbReference>
<reference evidence="2 3" key="1">
    <citation type="submission" date="2016-10" db="EMBL/GenBank/DDBJ databases">
        <authorList>
            <person name="de Groot N.N."/>
        </authorList>
    </citation>
    <scope>NUCLEOTIDE SEQUENCE [LARGE SCALE GENOMIC DNA]</scope>
    <source>
        <strain evidence="2 3">DSM 19033</strain>
    </source>
</reference>
<dbReference type="PANTHER" id="PTHR10151:SF120">
    <property type="entry name" value="BIS(5'-ADENOSYL)-TRIPHOSPHATASE"/>
    <property type="match status" value="1"/>
</dbReference>
<evidence type="ECO:0000313" key="2">
    <source>
        <dbReference type="EMBL" id="SEA21381.1"/>
    </source>
</evidence>
<evidence type="ECO:0000313" key="3">
    <source>
        <dbReference type="Proteomes" id="UP000198850"/>
    </source>
</evidence>
<dbReference type="GO" id="GO:0016787">
    <property type="term" value="F:hydrolase activity"/>
    <property type="evidence" value="ECO:0007669"/>
    <property type="project" value="UniProtKB-ARBA"/>
</dbReference>
<dbReference type="PANTHER" id="PTHR10151">
    <property type="entry name" value="ECTONUCLEOTIDE PYROPHOSPHATASE/PHOSPHODIESTERASE"/>
    <property type="match status" value="1"/>
</dbReference>
<dbReference type="STRING" id="425514.SAMN05443550_102314"/>
<dbReference type="EMBL" id="FNRA01000002">
    <property type="protein sequence ID" value="SEA21381.1"/>
    <property type="molecule type" value="Genomic_DNA"/>
</dbReference>
<dbReference type="InterPro" id="IPR002591">
    <property type="entry name" value="Phosphodiest/P_Trfase"/>
</dbReference>